<evidence type="ECO:0000313" key="1">
    <source>
        <dbReference type="EMBL" id="KAG0422551.1"/>
    </source>
</evidence>
<evidence type="ECO:0000313" key="2">
    <source>
        <dbReference type="Proteomes" id="UP000805193"/>
    </source>
</evidence>
<dbReference type="Proteomes" id="UP000805193">
    <property type="component" value="Unassembled WGS sequence"/>
</dbReference>
<organism evidence="1 2">
    <name type="scientific">Ixodes persulcatus</name>
    <name type="common">Taiga tick</name>
    <dbReference type="NCBI Taxonomy" id="34615"/>
    <lineage>
        <taxon>Eukaryota</taxon>
        <taxon>Metazoa</taxon>
        <taxon>Ecdysozoa</taxon>
        <taxon>Arthropoda</taxon>
        <taxon>Chelicerata</taxon>
        <taxon>Arachnida</taxon>
        <taxon>Acari</taxon>
        <taxon>Parasitiformes</taxon>
        <taxon>Ixodida</taxon>
        <taxon>Ixodoidea</taxon>
        <taxon>Ixodidae</taxon>
        <taxon>Ixodinae</taxon>
        <taxon>Ixodes</taxon>
    </lineage>
</organism>
<keyword evidence="2" id="KW-1185">Reference proteome</keyword>
<comment type="caution">
    <text evidence="1">The sequence shown here is derived from an EMBL/GenBank/DDBJ whole genome shotgun (WGS) entry which is preliminary data.</text>
</comment>
<proteinExistence type="predicted"/>
<name>A0AC60PNM0_IXOPE</name>
<accession>A0AC60PNM0</accession>
<dbReference type="EMBL" id="JABSTQ010010211">
    <property type="protein sequence ID" value="KAG0422551.1"/>
    <property type="molecule type" value="Genomic_DNA"/>
</dbReference>
<gene>
    <name evidence="1" type="ORF">HPB47_001638</name>
</gene>
<protein>
    <submittedName>
        <fullName evidence="1">Uncharacterized protein</fullName>
    </submittedName>
</protein>
<reference evidence="1 2" key="1">
    <citation type="journal article" date="2020" name="Cell">
        <title>Large-Scale Comparative Analyses of Tick Genomes Elucidate Their Genetic Diversity and Vector Capacities.</title>
        <authorList>
            <consortium name="Tick Genome and Microbiome Consortium (TIGMIC)"/>
            <person name="Jia N."/>
            <person name="Wang J."/>
            <person name="Shi W."/>
            <person name="Du L."/>
            <person name="Sun Y."/>
            <person name="Zhan W."/>
            <person name="Jiang J.F."/>
            <person name="Wang Q."/>
            <person name="Zhang B."/>
            <person name="Ji P."/>
            <person name="Bell-Sakyi L."/>
            <person name="Cui X.M."/>
            <person name="Yuan T.T."/>
            <person name="Jiang B.G."/>
            <person name="Yang W.F."/>
            <person name="Lam T.T."/>
            <person name="Chang Q.C."/>
            <person name="Ding S.J."/>
            <person name="Wang X.J."/>
            <person name="Zhu J.G."/>
            <person name="Ruan X.D."/>
            <person name="Zhao L."/>
            <person name="Wei J.T."/>
            <person name="Ye R.Z."/>
            <person name="Que T.C."/>
            <person name="Du C.H."/>
            <person name="Zhou Y.H."/>
            <person name="Cheng J.X."/>
            <person name="Dai P.F."/>
            <person name="Guo W.B."/>
            <person name="Han X.H."/>
            <person name="Huang E.J."/>
            <person name="Li L.F."/>
            <person name="Wei W."/>
            <person name="Gao Y.C."/>
            <person name="Liu J.Z."/>
            <person name="Shao H.Z."/>
            <person name="Wang X."/>
            <person name="Wang C.C."/>
            <person name="Yang T.C."/>
            <person name="Huo Q.B."/>
            <person name="Li W."/>
            <person name="Chen H.Y."/>
            <person name="Chen S.E."/>
            <person name="Zhou L.G."/>
            <person name="Ni X.B."/>
            <person name="Tian J.H."/>
            <person name="Sheng Y."/>
            <person name="Liu T."/>
            <person name="Pan Y.S."/>
            <person name="Xia L.Y."/>
            <person name="Li J."/>
            <person name="Zhao F."/>
            <person name="Cao W.C."/>
        </authorList>
    </citation>
    <scope>NUCLEOTIDE SEQUENCE [LARGE SCALE GENOMIC DNA]</scope>
    <source>
        <strain evidence="1">Iper-2018</strain>
    </source>
</reference>
<sequence length="70" mass="8232">MHNSVLVGDLALLKEDHLPRHLWRTSCRMKETFMGRDGRVAGAINMFSCLSCRIFRITIYRWYQPSAFRA</sequence>